<evidence type="ECO:0000313" key="2">
    <source>
        <dbReference type="Proteomes" id="UP000005451"/>
    </source>
</evidence>
<reference evidence="1 2" key="2">
    <citation type="submission" date="2008-10" db="EMBL/GenBank/DDBJ databases">
        <title>Draft genome sequence of Anaerococcus hydrogenalis (DSM 7454).</title>
        <authorList>
            <person name="Sudarsanam P."/>
            <person name="Ley R."/>
            <person name="Guruge J."/>
            <person name="Turnbaugh P.J."/>
            <person name="Mahowald M."/>
            <person name="Liep D."/>
            <person name="Gordon J."/>
        </authorList>
    </citation>
    <scope>NUCLEOTIDE SEQUENCE [LARGE SCALE GENOMIC DNA]</scope>
    <source>
        <strain evidence="1 2">DSM 7454</strain>
    </source>
</reference>
<sequence length="184" mass="21641">LIEYKEDKEEYVRLKQLNRSYQHYQKIRINHLNYLDKEIEKRHPGLKKLIPHANGNYQKDKLIDFVERWSNSEKILKRSQEQFVNDYEKWAKKKGYHPNAQKAITIYQNALESIPTISSSNSKIDANVLDSIEFLRVINKTLNNILSQMKEIATELEEYKIEKEFSGIGEKLALQITSEIGDIG</sequence>
<gene>
    <name evidence="1" type="ORF">ANHYDRO_02116</name>
</gene>
<name>B6WBY0_9FIRM</name>
<protein>
    <submittedName>
        <fullName evidence="1">Uncharacterized protein</fullName>
    </submittedName>
</protein>
<dbReference type="Proteomes" id="UP000005451">
    <property type="component" value="Unassembled WGS sequence"/>
</dbReference>
<feature type="non-terminal residue" evidence="1">
    <location>
        <position position="1"/>
    </location>
</feature>
<feature type="non-terminal residue" evidence="1">
    <location>
        <position position="184"/>
    </location>
</feature>
<organism evidence="1 2">
    <name type="scientific">Anaerococcus hydrogenalis DSM 7454</name>
    <dbReference type="NCBI Taxonomy" id="561177"/>
    <lineage>
        <taxon>Bacteria</taxon>
        <taxon>Bacillati</taxon>
        <taxon>Bacillota</taxon>
        <taxon>Tissierellia</taxon>
        <taxon>Tissierellales</taxon>
        <taxon>Peptoniphilaceae</taxon>
        <taxon>Anaerococcus</taxon>
    </lineage>
</organism>
<evidence type="ECO:0000313" key="1">
    <source>
        <dbReference type="EMBL" id="EEB35070.1"/>
    </source>
</evidence>
<dbReference type="eggNOG" id="COG3547">
    <property type="taxonomic scope" value="Bacteria"/>
</dbReference>
<dbReference type="AlphaFoldDB" id="B6WBY0"/>
<comment type="caution">
    <text evidence="1">The sequence shown here is derived from an EMBL/GenBank/DDBJ whole genome shotgun (WGS) entry which is preliminary data.</text>
</comment>
<reference evidence="1 2" key="1">
    <citation type="submission" date="2008-09" db="EMBL/GenBank/DDBJ databases">
        <authorList>
            <person name="Fulton L."/>
            <person name="Clifton S."/>
            <person name="Fulton B."/>
            <person name="Xu J."/>
            <person name="Minx P."/>
            <person name="Pepin K.H."/>
            <person name="Johnson M."/>
            <person name="Thiruvilangam P."/>
            <person name="Bhonagiri V."/>
            <person name="Nash W.E."/>
            <person name="Mardis E.R."/>
            <person name="Wilson R.K."/>
        </authorList>
    </citation>
    <scope>NUCLEOTIDE SEQUENCE [LARGE SCALE GENOMIC DNA]</scope>
    <source>
        <strain evidence="1 2">DSM 7454</strain>
    </source>
</reference>
<dbReference type="EMBL" id="ABXA01000050">
    <property type="protein sequence ID" value="EEB35070.1"/>
    <property type="molecule type" value="Genomic_DNA"/>
</dbReference>
<dbReference type="STRING" id="561177.ANHYDRO_02116"/>
<proteinExistence type="predicted"/>
<accession>B6WBY0</accession>